<evidence type="ECO:0000313" key="2">
    <source>
        <dbReference type="Proteomes" id="UP000214596"/>
    </source>
</evidence>
<dbReference type="EMBL" id="NIXT01000186">
    <property type="protein sequence ID" value="OXE33854.1"/>
    <property type="molecule type" value="Genomic_DNA"/>
</dbReference>
<sequence length="174" mass="19863">MYFIGYHGTSEKSAINILNTGIRRDCLPKTGQIGHGFYVAKVKGALPEWGAEQATSAGRHNLSICQRALNKMLGERNNLFLPNEAKRTILKIYSTKYISHCNWNTMNPVDLSCLNEILKETSQSRGDALNNLIKERSEWLQMVIAPEDFKYIFARRDDSSKEKNSNWFSKEAPF</sequence>
<organism evidence="1 2">
    <name type="scientific">Vibrio parahaemolyticus</name>
    <dbReference type="NCBI Taxonomy" id="670"/>
    <lineage>
        <taxon>Bacteria</taxon>
        <taxon>Pseudomonadati</taxon>
        <taxon>Pseudomonadota</taxon>
        <taxon>Gammaproteobacteria</taxon>
        <taxon>Vibrionales</taxon>
        <taxon>Vibrionaceae</taxon>
        <taxon>Vibrio</taxon>
    </lineage>
</organism>
<evidence type="ECO:0000313" key="1">
    <source>
        <dbReference type="EMBL" id="OXE33854.1"/>
    </source>
</evidence>
<name>A0A0L8TVK0_VIBPH</name>
<dbReference type="GeneID" id="71764977"/>
<dbReference type="AlphaFoldDB" id="A0A0L8TVK0"/>
<protein>
    <submittedName>
        <fullName evidence="1">Uncharacterized protein</fullName>
    </submittedName>
</protein>
<proteinExistence type="predicted"/>
<accession>A0A0L8TVK0</accession>
<reference evidence="1 2" key="1">
    <citation type="journal article" date="2017" name="Appl. Environ. Microbiol.">
        <title>Parallel evolution of two clades of a major Atlantic endemic Vibrio parahaemolyticus pathogen lineage by independent acquisition of related pathogenicity islands.</title>
        <authorList>
            <person name="Xu F."/>
            <person name="Gonzalez-Escalona N."/>
            <person name="Drees K.P."/>
            <person name="Sebra R.P."/>
            <person name="Cooper V.S."/>
            <person name="Jones S.H."/>
            <person name="Whistler C.A."/>
        </authorList>
    </citation>
    <scope>NUCLEOTIDE SEQUENCE [LARGE SCALE GENOMIC DNA]</scope>
    <source>
        <strain evidence="1 2">MAVP-3</strain>
    </source>
</reference>
<dbReference type="Gene3D" id="3.90.175.10">
    <property type="entry name" value="Diphtheria Toxin, domain 1"/>
    <property type="match status" value="1"/>
</dbReference>
<dbReference type="OrthoDB" id="7065124at2"/>
<dbReference type="SUPFAM" id="SSF56399">
    <property type="entry name" value="ADP-ribosylation"/>
    <property type="match status" value="1"/>
</dbReference>
<dbReference type="Proteomes" id="UP000214596">
    <property type="component" value="Unassembled WGS sequence"/>
</dbReference>
<dbReference type="RefSeq" id="WP_011106470.1">
    <property type="nucleotide sequence ID" value="NZ_CAMFGX010000023.1"/>
</dbReference>
<dbReference type="OMA" id="MYFIGYH"/>
<comment type="caution">
    <text evidence="1">The sequence shown here is derived from an EMBL/GenBank/DDBJ whole genome shotgun (WGS) entry which is preliminary data.</text>
</comment>
<gene>
    <name evidence="1" type="ORF">CA163_05310</name>
</gene>